<dbReference type="EMBL" id="BK015713">
    <property type="protein sequence ID" value="DAE21577.1"/>
    <property type="molecule type" value="Genomic_DNA"/>
</dbReference>
<accession>A0A8S5QRY0</accession>
<evidence type="ECO:0000313" key="1">
    <source>
        <dbReference type="EMBL" id="DAE21577.1"/>
    </source>
</evidence>
<name>A0A8S5QRY0_9VIRU</name>
<sequence>MSYLTLKIQKKIEFNNECKCLVDYSELEKAILWYQKKPSLSKKKIYLHGRYPAVSIHNEKIHVHRLLMQYWLRTRIPFEYSVHHLNENKLDARKENLSLILNKAHNSKHNKGRVFSESHRRKISMANHNRKGLKMKKRISIPLEELKTFLIEGKSINWIASHYGCDWSTIRNRIYENPGLVEVGS</sequence>
<protein>
    <submittedName>
        <fullName evidence="1">PROTEIN/DNA Complex catalytic motif, Helix-turn-helix DNA</fullName>
    </submittedName>
</protein>
<organism evidence="1">
    <name type="scientific">Phage sp. ctvTz5</name>
    <dbReference type="NCBI Taxonomy" id="2826754"/>
    <lineage>
        <taxon>Viruses</taxon>
    </lineage>
</organism>
<proteinExistence type="predicted"/>
<dbReference type="InterPro" id="IPR044925">
    <property type="entry name" value="His-Me_finger_sf"/>
</dbReference>
<reference evidence="1" key="1">
    <citation type="journal article" date="2021" name="Proc. Natl. Acad. Sci. U.S.A.">
        <title>A Catalog of Tens of Thousands of Viruses from Human Metagenomes Reveals Hidden Associations with Chronic Diseases.</title>
        <authorList>
            <person name="Tisza M.J."/>
            <person name="Buck C.B."/>
        </authorList>
    </citation>
    <scope>NUCLEOTIDE SEQUENCE</scope>
    <source>
        <strain evidence="1">CtvTz5</strain>
    </source>
</reference>
<dbReference type="SUPFAM" id="SSF54060">
    <property type="entry name" value="His-Me finger endonucleases"/>
    <property type="match status" value="1"/>
</dbReference>
<dbReference type="Gene3D" id="3.90.75.20">
    <property type="match status" value="1"/>
</dbReference>